<dbReference type="InterPro" id="IPR027417">
    <property type="entry name" value="P-loop_NTPase"/>
</dbReference>
<dbReference type="SUPFAM" id="SSF52540">
    <property type="entry name" value="P-loop containing nucleoside triphosphate hydrolases"/>
    <property type="match status" value="1"/>
</dbReference>
<dbReference type="EMBL" id="JAIFTH010000158">
    <property type="protein sequence ID" value="KAG9510388.1"/>
    <property type="molecule type" value="Genomic_DNA"/>
</dbReference>
<evidence type="ECO:0000256" key="5">
    <source>
        <dbReference type="ARBA" id="ARBA00022741"/>
    </source>
</evidence>
<proteinExistence type="inferred from homology"/>
<dbReference type="Pfam" id="PF06733">
    <property type="entry name" value="DEAD_2"/>
    <property type="match status" value="1"/>
</dbReference>
<evidence type="ECO:0000256" key="4">
    <source>
        <dbReference type="ARBA" id="ARBA00022723"/>
    </source>
</evidence>
<dbReference type="CDD" id="cd18788">
    <property type="entry name" value="SF2_C_XPD"/>
    <property type="match status" value="1"/>
</dbReference>
<dbReference type="Pfam" id="PF13307">
    <property type="entry name" value="Helicase_C_2"/>
    <property type="match status" value="1"/>
</dbReference>
<dbReference type="InterPro" id="IPR014013">
    <property type="entry name" value="Helic_SF1/SF2_ATP-bd_DinG/Rad3"/>
</dbReference>
<evidence type="ECO:0000313" key="16">
    <source>
        <dbReference type="Proteomes" id="UP000825002"/>
    </source>
</evidence>
<keyword evidence="9" id="KW-0408">Iron</keyword>
<evidence type="ECO:0000256" key="12">
    <source>
        <dbReference type="ARBA" id="ARBA00023242"/>
    </source>
</evidence>
<keyword evidence="4" id="KW-0479">Metal-binding</keyword>
<keyword evidence="16" id="KW-1185">Reference proteome</keyword>
<organism evidence="15 16">
    <name type="scientific">Fragariocoptes setiger</name>
    <dbReference type="NCBI Taxonomy" id="1670756"/>
    <lineage>
        <taxon>Eukaryota</taxon>
        <taxon>Metazoa</taxon>
        <taxon>Ecdysozoa</taxon>
        <taxon>Arthropoda</taxon>
        <taxon>Chelicerata</taxon>
        <taxon>Arachnida</taxon>
        <taxon>Acari</taxon>
        <taxon>Acariformes</taxon>
        <taxon>Trombidiformes</taxon>
        <taxon>Prostigmata</taxon>
        <taxon>Eupodina</taxon>
        <taxon>Eriophyoidea</taxon>
        <taxon>Phytoptidae</taxon>
        <taxon>Fragariocoptes</taxon>
    </lineage>
</organism>
<comment type="caution">
    <text evidence="15">The sequence shown here is derived from an EMBL/GenBank/DDBJ whole genome shotgun (WGS) entry which is preliminary data.</text>
</comment>
<accession>A0ABQ7SAH3</accession>
<dbReference type="SMART" id="SM00491">
    <property type="entry name" value="HELICc2"/>
    <property type="match status" value="1"/>
</dbReference>
<dbReference type="PROSITE" id="PS51193">
    <property type="entry name" value="HELICASE_ATP_BIND_2"/>
    <property type="match status" value="1"/>
</dbReference>
<dbReference type="InterPro" id="IPR006554">
    <property type="entry name" value="Helicase-like_DEXD_c2"/>
</dbReference>
<keyword evidence="8" id="KW-0067">ATP-binding</keyword>
<dbReference type="InterPro" id="IPR013020">
    <property type="entry name" value="Rad3/Chl1-like"/>
</dbReference>
<evidence type="ECO:0000256" key="11">
    <source>
        <dbReference type="ARBA" id="ARBA00023235"/>
    </source>
</evidence>
<sequence>MSLNGSNITCNNDEQDILPPSNTIKPTMLKRWTVRPWNANTDILTTVATAAVRAAGTAVAVSMPVSRELLNDWLFCHPNGRCCGHAADGSHSDTAPSQVFQVDESQTLITNIEQIKHLLLDRAPSEYLFESHDDRRSNVYVAVEINDHWYVCPPTSLLDARACIATKAPRLKFKIFSNDMLACETNTRLLNQLRYSFNVEWFKTQSDIVKHLCDILIESRQIITQSVDTSSSNYDQPPEQFELGFILHGNMLNDAVSPCPKPNNQGDDANRASSLMSEKNYEQVEKKEYTTVTEPKINIVDKDFNFPYDPPYDIQIDLMRCLYSTIDEGKFALLESPTGTGKSLSLICASLTWLRDEQALRRRVLEDEIKDTESRIEKLRKDEQGAHDWLSIQTNIKDITDGIDNLRRELDKLKTQDQTDQTRRTNKLNFIQASVDKRNPTSGSNSVADLSNRSRKNSDLPSEEQDLIVDLHLDPDVTISDDDEEEILEVEYENQKPKIYYASRTHSQLSQMIGEVKRTTFSHIDNVLCVKVVTLASRANMCVNPCVTKLKDSSAINERCMELQREKSAQKRCSYLQRANVHRLKEDILSEVQDIEELARKGRSMGACPYYASRAAVPEAELVVIPYNNLFHPETRAASSLDLKDSVIIVDEAHNLLETICSIHSASIKGSQLIASHQILSRYYARYQSRLSPQNAESIRNIVHCLTTLIKYLRHPTVQVESNADSDDNLSSTKALTKSTVMNVMSFIGNARIESFNIFKIVDYFKHSQLARKLLGFSKMIASNELITLNPAIQATGPKKPSGTKGLLARMTANAENTKKRARPTKKAKLDISTDETKAEEKVVTQLKESDLSLEFMSKDATDFDQVGYPIYQLIEFLRSLTNFVDDGRIIIDVNTKDFSQSAIKFLMVNPSNQMKDMVESARSICLAGGTMQPFSEFLDLLFGPLGVPKSRITMFSCGHVIPRENLFVGALSTGCSGKTFDLSYRNRSQPELINEIGRTVANISMITPGGLVCFFPSYDYEQTCFDTWTKSGIINSIEARSKTIFREPKLSSQLQSVLDEYASCIKSGRDKSRGSLLLSVVGGKMSEGINFNDDLGRCIIMIGMPYANIRSTELQEKMRFYDANSVVPKAGQAYYENLCLRGINQSIGRAIRHKNDYAAIVLLDQRYTNKSSIRSGLPKWIGSSMNDYDTFGKFFAGLRDFYHSKRIIDN</sequence>
<dbReference type="Proteomes" id="UP000825002">
    <property type="component" value="Unassembled WGS sequence"/>
</dbReference>
<protein>
    <submittedName>
        <fullName evidence="15">ATP-dependent DNA helicase DDX11</fullName>
    </submittedName>
</protein>
<keyword evidence="11" id="KW-0413">Isomerase</keyword>
<dbReference type="PANTHER" id="PTHR11472">
    <property type="entry name" value="DNA REPAIR DEAD HELICASE RAD3/XP-D SUBFAMILY MEMBER"/>
    <property type="match status" value="1"/>
</dbReference>
<keyword evidence="10" id="KW-0411">Iron-sulfur</keyword>
<comment type="subcellular location">
    <subcellularLocation>
        <location evidence="2">Nucleus</location>
    </subcellularLocation>
</comment>
<dbReference type="NCBIfam" id="TIGR00604">
    <property type="entry name" value="rad3"/>
    <property type="match status" value="1"/>
</dbReference>
<keyword evidence="5" id="KW-0547">Nucleotide-binding</keyword>
<name>A0ABQ7SAH3_9ACAR</name>
<feature type="compositionally biased region" description="Polar residues" evidence="13">
    <location>
        <begin position="440"/>
        <end position="451"/>
    </location>
</feature>
<evidence type="ECO:0000256" key="9">
    <source>
        <dbReference type="ARBA" id="ARBA00023004"/>
    </source>
</evidence>
<evidence type="ECO:0000256" key="1">
    <source>
        <dbReference type="ARBA" id="ARBA00001966"/>
    </source>
</evidence>
<keyword evidence="7 15" id="KW-0347">Helicase</keyword>
<feature type="non-terminal residue" evidence="15">
    <location>
        <position position="1"/>
    </location>
</feature>
<dbReference type="InterPro" id="IPR045028">
    <property type="entry name" value="DinG/Rad3-like"/>
</dbReference>
<evidence type="ECO:0000256" key="7">
    <source>
        <dbReference type="ARBA" id="ARBA00022806"/>
    </source>
</evidence>
<reference evidence="15 16" key="1">
    <citation type="submission" date="2020-10" db="EMBL/GenBank/DDBJ databases">
        <authorList>
            <person name="Klimov P.B."/>
            <person name="Dyachkov S.M."/>
            <person name="Chetverikov P.E."/>
        </authorList>
    </citation>
    <scope>NUCLEOTIDE SEQUENCE [LARGE SCALE GENOMIC DNA]</scope>
    <source>
        <strain evidence="15">BMOC 18-1129-001#AD2665</strain>
        <tissue evidence="15">Entire mites</tissue>
    </source>
</reference>
<comment type="cofactor">
    <cofactor evidence="1">
        <name>[4Fe-4S] cluster</name>
        <dbReference type="ChEBI" id="CHEBI:49883"/>
    </cofactor>
</comment>
<dbReference type="InterPro" id="IPR006555">
    <property type="entry name" value="ATP-dep_Helicase_C"/>
</dbReference>
<dbReference type="InterPro" id="IPR010614">
    <property type="entry name" value="RAD3-like_helicase_DEAD"/>
</dbReference>
<evidence type="ECO:0000256" key="8">
    <source>
        <dbReference type="ARBA" id="ARBA00022840"/>
    </source>
</evidence>
<dbReference type="SMART" id="SM00488">
    <property type="entry name" value="DEXDc2"/>
    <property type="match status" value="1"/>
</dbReference>
<gene>
    <name evidence="15" type="primary">ddx11</name>
    <name evidence="15" type="ORF">GZH46_01073</name>
</gene>
<evidence type="ECO:0000259" key="14">
    <source>
        <dbReference type="PROSITE" id="PS51193"/>
    </source>
</evidence>
<evidence type="ECO:0000313" key="15">
    <source>
        <dbReference type="EMBL" id="KAG9510388.1"/>
    </source>
</evidence>
<dbReference type="Gene3D" id="3.40.50.300">
    <property type="entry name" value="P-loop containing nucleotide triphosphate hydrolases"/>
    <property type="match status" value="3"/>
</dbReference>
<feature type="domain" description="Helicase ATP-binding" evidence="14">
    <location>
        <begin position="301"/>
        <end position="703"/>
    </location>
</feature>
<keyword evidence="12" id="KW-0539">Nucleus</keyword>
<comment type="similarity">
    <text evidence="3">Belongs to the DEAD box helicase family. DEAH subfamily. DDX11/CHL1 sub-subfamily.</text>
</comment>
<evidence type="ECO:0000256" key="6">
    <source>
        <dbReference type="ARBA" id="ARBA00022801"/>
    </source>
</evidence>
<dbReference type="PANTHER" id="PTHR11472:SF41">
    <property type="entry name" value="ATP-DEPENDENT DNA HELICASE DDX11-RELATED"/>
    <property type="match status" value="1"/>
</dbReference>
<evidence type="ECO:0000256" key="3">
    <source>
        <dbReference type="ARBA" id="ARBA00008435"/>
    </source>
</evidence>
<evidence type="ECO:0000256" key="13">
    <source>
        <dbReference type="SAM" id="MobiDB-lite"/>
    </source>
</evidence>
<dbReference type="GO" id="GO:0004386">
    <property type="term" value="F:helicase activity"/>
    <property type="evidence" value="ECO:0007669"/>
    <property type="project" value="UniProtKB-KW"/>
</dbReference>
<evidence type="ECO:0000256" key="10">
    <source>
        <dbReference type="ARBA" id="ARBA00023014"/>
    </source>
</evidence>
<feature type="region of interest" description="Disordered" evidence="13">
    <location>
        <begin position="415"/>
        <end position="463"/>
    </location>
</feature>
<evidence type="ECO:0000256" key="2">
    <source>
        <dbReference type="ARBA" id="ARBA00004123"/>
    </source>
</evidence>
<keyword evidence="6" id="KW-0378">Hydrolase</keyword>